<gene>
    <name evidence="2" type="ORF">M5D96_011576</name>
</gene>
<reference evidence="2" key="1">
    <citation type="journal article" date="2023" name="Genome Biol. Evol.">
        <title>Long-read-based Genome Assembly of Drosophila gunungcola Reveals Fewer Chemosensory Genes in Flower-breeding Species.</title>
        <authorList>
            <person name="Negi A."/>
            <person name="Liao B.Y."/>
            <person name="Yeh S.D."/>
        </authorList>
    </citation>
    <scope>NUCLEOTIDE SEQUENCE</scope>
    <source>
        <strain evidence="2">Sukarami</strain>
    </source>
</reference>
<organism evidence="2 3">
    <name type="scientific">Drosophila gunungcola</name>
    <name type="common">fruit fly</name>
    <dbReference type="NCBI Taxonomy" id="103775"/>
    <lineage>
        <taxon>Eukaryota</taxon>
        <taxon>Metazoa</taxon>
        <taxon>Ecdysozoa</taxon>
        <taxon>Arthropoda</taxon>
        <taxon>Hexapoda</taxon>
        <taxon>Insecta</taxon>
        <taxon>Pterygota</taxon>
        <taxon>Neoptera</taxon>
        <taxon>Endopterygota</taxon>
        <taxon>Diptera</taxon>
        <taxon>Brachycera</taxon>
        <taxon>Muscomorpha</taxon>
        <taxon>Ephydroidea</taxon>
        <taxon>Drosophilidae</taxon>
        <taxon>Drosophila</taxon>
        <taxon>Sophophora</taxon>
    </lineage>
</organism>
<protein>
    <submittedName>
        <fullName evidence="2">Uncharacterized protein</fullName>
    </submittedName>
</protein>
<dbReference type="AlphaFoldDB" id="A0A9P9YFJ3"/>
<accession>A0A9P9YFJ3</accession>
<evidence type="ECO:0000313" key="3">
    <source>
        <dbReference type="Proteomes" id="UP001059596"/>
    </source>
</evidence>
<dbReference type="Proteomes" id="UP001059596">
    <property type="component" value="Unassembled WGS sequence"/>
</dbReference>
<feature type="region of interest" description="Disordered" evidence="1">
    <location>
        <begin position="191"/>
        <end position="210"/>
    </location>
</feature>
<evidence type="ECO:0000313" key="2">
    <source>
        <dbReference type="EMBL" id="KAI8035663.1"/>
    </source>
</evidence>
<keyword evidence="3" id="KW-1185">Reference proteome</keyword>
<evidence type="ECO:0000256" key="1">
    <source>
        <dbReference type="SAM" id="MobiDB-lite"/>
    </source>
</evidence>
<comment type="caution">
    <text evidence="2">The sequence shown here is derived from an EMBL/GenBank/DDBJ whole genome shotgun (WGS) entry which is preliminary data.</text>
</comment>
<sequence>MYDSENGKEAIEGNKRLFTELDSEGRMVSRAMTPYECQLEDDVEQLQEALFTISSHYDKIQFRLRQIASASAYERDRLLKDLERLIARGLDGTEKRREKGVPGMRCNSAFTGQVRAKQKKIFCQLRSRIEELAGAPEVCSQTDCCPTQDRSMKTCNATIIKSADCHIADQDIGRSKVLFCKVEEEKSKPSRYLQESGLNANSKTNKSLSS</sequence>
<name>A0A9P9YFJ3_9MUSC</name>
<feature type="compositionally biased region" description="Polar residues" evidence="1">
    <location>
        <begin position="196"/>
        <end position="210"/>
    </location>
</feature>
<proteinExistence type="predicted"/>
<dbReference type="EMBL" id="JAMKOV010000032">
    <property type="protein sequence ID" value="KAI8035663.1"/>
    <property type="molecule type" value="Genomic_DNA"/>
</dbReference>